<dbReference type="Pfam" id="PF09719">
    <property type="entry name" value="C_GCAxxG_C_C"/>
    <property type="match status" value="1"/>
</dbReference>
<protein>
    <submittedName>
        <fullName evidence="2">Chain A, iron centre cytochrome c protein</fullName>
    </submittedName>
</protein>
<dbReference type="Proteomes" id="UP000245125">
    <property type="component" value="Unassembled WGS sequence"/>
</dbReference>
<dbReference type="InterPro" id="IPR010181">
    <property type="entry name" value="CGCAxxGCC_motif"/>
</dbReference>
<evidence type="ECO:0000313" key="3">
    <source>
        <dbReference type="Proteomes" id="UP000245125"/>
    </source>
</evidence>
<reference evidence="3" key="1">
    <citation type="submission" date="2018-03" db="EMBL/GenBank/DDBJ databases">
        <authorList>
            <person name="Zecchin S."/>
        </authorList>
    </citation>
    <scope>NUCLEOTIDE SEQUENCE [LARGE SCALE GENOMIC DNA]</scope>
</reference>
<dbReference type="SUPFAM" id="SSF48695">
    <property type="entry name" value="Multiheme cytochromes"/>
    <property type="match status" value="1"/>
</dbReference>
<keyword evidence="1" id="KW-0812">Transmembrane</keyword>
<gene>
    <name evidence="2" type="ORF">NBG4_380009</name>
</gene>
<name>A0A2U3QHP0_9BACT</name>
<organism evidence="2 3">
    <name type="scientific">Candidatus Sulfobium mesophilum</name>
    <dbReference type="NCBI Taxonomy" id="2016548"/>
    <lineage>
        <taxon>Bacteria</taxon>
        <taxon>Pseudomonadati</taxon>
        <taxon>Nitrospirota</taxon>
        <taxon>Nitrospiria</taxon>
        <taxon>Nitrospirales</taxon>
        <taxon>Nitrospiraceae</taxon>
        <taxon>Candidatus Sulfobium</taxon>
    </lineage>
</organism>
<keyword evidence="3" id="KW-1185">Reference proteome</keyword>
<dbReference type="EMBL" id="OUUY01000084">
    <property type="protein sequence ID" value="SPQ00921.1"/>
    <property type="molecule type" value="Genomic_DNA"/>
</dbReference>
<feature type="transmembrane region" description="Helical" evidence="1">
    <location>
        <begin position="20"/>
        <end position="40"/>
    </location>
</feature>
<sequence>MEVGKMLYEKLSRRGLIKGAAGTAAVIGVVALASGGMGLFSRAEAKEGSTEKWPWPYVKLDPEKTAEIAYEEWYRVFCGGAVISSIFTQLREKVGEPYKSFPIDAFKFLEGGMSAWGTVCGSNAGANVVTNVIIGPSLKDASEDGMLMGSEMMQWYCDAQMPIYAPKNPKVTAEIPKTVANSPLCHVSVGKWMKASGKPLGSPERKDRCARLTASVAYHTAELLNNWKDGQYKTKGVLPAKSFNIPAQSNCMDCHGSNVPTLRWLKNDSTVDIADVRMFPPVRNQQ</sequence>
<accession>A0A2U3QHP0</accession>
<dbReference type="PROSITE" id="PS51318">
    <property type="entry name" value="TAT"/>
    <property type="match status" value="1"/>
</dbReference>
<dbReference type="InterPro" id="IPR036280">
    <property type="entry name" value="Multihaem_cyt_sf"/>
</dbReference>
<evidence type="ECO:0000313" key="2">
    <source>
        <dbReference type="EMBL" id="SPQ00921.1"/>
    </source>
</evidence>
<keyword evidence="1" id="KW-0472">Membrane</keyword>
<dbReference type="InterPro" id="IPR006311">
    <property type="entry name" value="TAT_signal"/>
</dbReference>
<dbReference type="AlphaFoldDB" id="A0A2U3QHP0"/>
<evidence type="ECO:0000256" key="1">
    <source>
        <dbReference type="SAM" id="Phobius"/>
    </source>
</evidence>
<keyword evidence="1" id="KW-1133">Transmembrane helix</keyword>
<proteinExistence type="predicted"/>